<dbReference type="AlphaFoldDB" id="A0A8T1XCP1"/>
<dbReference type="InterPro" id="IPR013103">
    <property type="entry name" value="RVT_2"/>
</dbReference>
<proteinExistence type="predicted"/>
<dbReference type="Pfam" id="PF07727">
    <property type="entry name" value="RVT_2"/>
    <property type="match status" value="1"/>
</dbReference>
<dbReference type="EMBL" id="JAEFBJ010000019">
    <property type="protein sequence ID" value="KAG7531777.1"/>
    <property type="molecule type" value="Genomic_DNA"/>
</dbReference>
<name>A0A8T1XCP1_ARASU</name>
<evidence type="ECO:0000259" key="1">
    <source>
        <dbReference type="Pfam" id="PF07727"/>
    </source>
</evidence>
<feature type="domain" description="Reverse transcriptase Ty1/copia-type" evidence="1">
    <location>
        <begin position="955"/>
        <end position="1089"/>
    </location>
</feature>
<dbReference type="GO" id="GO:0003964">
    <property type="term" value="F:RNA-directed DNA polymerase activity"/>
    <property type="evidence" value="ECO:0007669"/>
    <property type="project" value="UniProtKB-KW"/>
</dbReference>
<keyword evidence="2" id="KW-0695">RNA-directed DNA polymerase</keyword>
<dbReference type="PANTHER" id="PTHR34410:SF2">
    <property type="entry name" value="RRNA INTRON-ENCODED HOMING ENDONUCLEASE"/>
    <property type="match status" value="1"/>
</dbReference>
<dbReference type="PANTHER" id="PTHR34410">
    <property type="entry name" value="INTRON-ENCODED HOMING ENDONUCLEASE, PUTATIVE-RELATED"/>
    <property type="match status" value="1"/>
</dbReference>
<evidence type="ECO:0000313" key="2">
    <source>
        <dbReference type="EMBL" id="KAG7531777.1"/>
    </source>
</evidence>
<accession>A0A8T1XCP1</accession>
<comment type="caution">
    <text evidence="2">The sequence shown here is derived from an EMBL/GenBank/DDBJ whole genome shotgun (WGS) entry which is preliminary data.</text>
</comment>
<protein>
    <submittedName>
        <fullName evidence="2">Reverse transcriptase RNA-dependent DNA polymerase</fullName>
    </submittedName>
</protein>
<reference evidence="2 3" key="1">
    <citation type="submission" date="2020-12" db="EMBL/GenBank/DDBJ databases">
        <title>Concerted genomic and epigenomic changes stabilize Arabidopsis allopolyploids.</title>
        <authorList>
            <person name="Chen Z."/>
        </authorList>
    </citation>
    <scope>NUCLEOTIDE SEQUENCE [LARGE SCALE GENOMIC DNA]</scope>
    <source>
        <strain evidence="2">As9502</strain>
        <tissue evidence="2">Leaf</tissue>
    </source>
</reference>
<evidence type="ECO:0000313" key="3">
    <source>
        <dbReference type="Proteomes" id="UP000694251"/>
    </source>
</evidence>
<dbReference type="OrthoDB" id="1844048at2759"/>
<dbReference type="Proteomes" id="UP000694251">
    <property type="component" value="Unassembled WGS sequence"/>
</dbReference>
<gene>
    <name evidence="2" type="ORF">ISN44_Un19g000110</name>
</gene>
<keyword evidence="2" id="KW-0808">Transferase</keyword>
<keyword evidence="3" id="KW-1185">Reference proteome</keyword>
<organism evidence="2 3">
    <name type="scientific">Arabidopsis suecica</name>
    <name type="common">Swedish thale-cress</name>
    <name type="synonym">Cardaminopsis suecica</name>
    <dbReference type="NCBI Taxonomy" id="45249"/>
    <lineage>
        <taxon>Eukaryota</taxon>
        <taxon>Viridiplantae</taxon>
        <taxon>Streptophyta</taxon>
        <taxon>Embryophyta</taxon>
        <taxon>Tracheophyta</taxon>
        <taxon>Spermatophyta</taxon>
        <taxon>Magnoliopsida</taxon>
        <taxon>eudicotyledons</taxon>
        <taxon>Gunneridae</taxon>
        <taxon>Pentapetalae</taxon>
        <taxon>rosids</taxon>
        <taxon>malvids</taxon>
        <taxon>Brassicales</taxon>
        <taxon>Brassicaceae</taxon>
        <taxon>Camelineae</taxon>
        <taxon>Arabidopsis</taxon>
    </lineage>
</organism>
<sequence>MRPPPDCRPSVGASAPKGTCRWLSPFGGSVVRTALNYNYHRAAGRILCRRLKYATGYLLKLTPPSCKKASPAPIRTMKVRGNENWSEKSSISTREATPAPIRTMKVRANENWSEISTRKASPAPIRTMKVRGNENWYEKSSISTSNRQPAPIRTMKVRGIENWYEKSSISTTNRQPVRGIVEKKKRSVRGVVDLYVATVRPSDRRNYRRKIFPATFPAIGFVAVFEFFQQFSDKNCCVVAENGRVMRGMTWILRGLGVAVYWESAWYTEMSPRASFHPVAEENGRVMTWADMDSPRPWVAVRAGCYVVRVSRRHIQFTFCGCSWQPSFDGKWISAGSDTRLPVLCVSFALRLRYPQPRLDGPEYFGGVGERLMFLGQLNVRRMSGDRIASVCRLRARAPNYLPPILLSYFTGDVTLDDRIRGLFKKLVVEPWDGSAGPPLVCTGRLVPSVGDTLLVLIGRDFDPIVLAFGIGVMINRDSRGHSYFIVRERKLGARRRSDTVLVSTINDADQGSADVAYRTPLAPYEKSKFLGSGGSMVARLKLKGIDGRAPPGVCDALRCSGPHARYTDVFNEFTPWPTGPVSASHQLALTTSLPFVHTARRSYRLNDPVKCSDRGDVGGSPPATIIVDTCPKQNDPRTNDHHSRWAGFLTDPVLAGSVVSRIALVGSFISVLSCALLPDITKPRHEKCQGTSKRTAGIRLPGDARLALNENPKNPNPKNRRYCSSRLLFIAATVHRGYYSSPLLFIAATIHRRYCSSRLLFIAATVHRGYYSSPLLFIAVTIHRRYCSSRLLFIAATVHRGYYSSPLLFIAATVHRGYYSSPLLFIAITVHRRYCSSRLLFIAATVHHGTVHRRYCSSQLLFITVLFIVDTVHRGTVCGSLQQRELLRSLAPSSLPYNPISDRGGWKGRGCGHYNSSGRGNHYNRGCRPNSGRGRGRGRCEGIELKDKDKKGSRDQYCIRLNKSLYGLKQSGRMWYNRLSDYLVREGYKNDPISPCIFIKKFTNKGFVIIAVYVDDLNILGTSGEIAQTVEYLKKEFEMKDLGKTKFCLGLQLEYVNNGILVHQKAYTEKVLKRFNMDQAHPLSSPMVVRSLGLDSDPFGPKKDEEEVLGPEVPYLQCHRSVNIMAWSINRNYVWLDPFQGYVGSLLQGAATTTSKTIIFEDNAACIAQLKDSYIKGDRTKHILPKFFFTHDLQRDGEVRVVQVRSSDNSADLFTKALPTTTLRKLTHQIGMRRLKDFQG</sequence>
<keyword evidence="2" id="KW-0548">Nucleotidyltransferase</keyword>
<dbReference type="CDD" id="cd09272">
    <property type="entry name" value="RNase_HI_RT_Ty1"/>
    <property type="match status" value="1"/>
</dbReference>